<sequence length="84" mass="9061">MLGGGLFGGAGPSIPQCSRAGCREDATQSIHWRNPKIHGIDRVKVWGACDEHVEFLSEFLRTRDFPVVVTPLGETVESVGVEGP</sequence>
<evidence type="ECO:0000313" key="2">
    <source>
        <dbReference type="Proteomes" id="UP001501295"/>
    </source>
</evidence>
<gene>
    <name evidence="1" type="ORF">GCM10025780_31380</name>
</gene>
<organism evidence="1 2">
    <name type="scientific">Frondihabitans cladoniiphilus</name>
    <dbReference type="NCBI Taxonomy" id="715785"/>
    <lineage>
        <taxon>Bacteria</taxon>
        <taxon>Bacillati</taxon>
        <taxon>Actinomycetota</taxon>
        <taxon>Actinomycetes</taxon>
        <taxon>Micrococcales</taxon>
        <taxon>Microbacteriaceae</taxon>
        <taxon>Frondihabitans</taxon>
    </lineage>
</organism>
<evidence type="ECO:0008006" key="3">
    <source>
        <dbReference type="Google" id="ProtNLM"/>
    </source>
</evidence>
<evidence type="ECO:0000313" key="1">
    <source>
        <dbReference type="EMBL" id="GAA4683426.1"/>
    </source>
</evidence>
<dbReference type="Proteomes" id="UP001501295">
    <property type="component" value="Unassembled WGS sequence"/>
</dbReference>
<name>A0ABP8W7B2_9MICO</name>
<accession>A0ABP8W7B2</accession>
<dbReference type="RefSeq" id="WP_345376880.1">
    <property type="nucleotide sequence ID" value="NZ_BAABLM010000010.1"/>
</dbReference>
<reference evidence="2" key="1">
    <citation type="journal article" date="2019" name="Int. J. Syst. Evol. Microbiol.">
        <title>The Global Catalogue of Microorganisms (GCM) 10K type strain sequencing project: providing services to taxonomists for standard genome sequencing and annotation.</title>
        <authorList>
            <consortium name="The Broad Institute Genomics Platform"/>
            <consortium name="The Broad Institute Genome Sequencing Center for Infectious Disease"/>
            <person name="Wu L."/>
            <person name="Ma J."/>
        </authorList>
    </citation>
    <scope>NUCLEOTIDE SEQUENCE [LARGE SCALE GENOMIC DNA]</scope>
    <source>
        <strain evidence="2">JCM 18956</strain>
    </source>
</reference>
<protein>
    <recommendedName>
        <fullName evidence="3">Acetone carboxylase</fullName>
    </recommendedName>
</protein>
<proteinExistence type="predicted"/>
<comment type="caution">
    <text evidence="1">The sequence shown here is derived from an EMBL/GenBank/DDBJ whole genome shotgun (WGS) entry which is preliminary data.</text>
</comment>
<keyword evidence="2" id="KW-1185">Reference proteome</keyword>
<dbReference type="EMBL" id="BAABLM010000010">
    <property type="protein sequence ID" value="GAA4683426.1"/>
    <property type="molecule type" value="Genomic_DNA"/>
</dbReference>